<organism evidence="1 2">
    <name type="scientific">Mongoliibacter ruber</name>
    <dbReference type="NCBI Taxonomy" id="1750599"/>
    <lineage>
        <taxon>Bacteria</taxon>
        <taxon>Pseudomonadati</taxon>
        <taxon>Bacteroidota</taxon>
        <taxon>Cytophagia</taxon>
        <taxon>Cytophagales</taxon>
        <taxon>Cyclobacteriaceae</taxon>
        <taxon>Mongoliibacter</taxon>
    </lineage>
</organism>
<protein>
    <submittedName>
        <fullName evidence="1">Uncharacterized protein</fullName>
    </submittedName>
</protein>
<dbReference type="EMBL" id="PVTR01000009">
    <property type="protein sequence ID" value="PRY86295.1"/>
    <property type="molecule type" value="Genomic_DNA"/>
</dbReference>
<evidence type="ECO:0000313" key="2">
    <source>
        <dbReference type="Proteomes" id="UP000238157"/>
    </source>
</evidence>
<reference evidence="1 2" key="1">
    <citation type="submission" date="2018-03" db="EMBL/GenBank/DDBJ databases">
        <title>Genomic Encyclopedia of Archaeal and Bacterial Type Strains, Phase II (KMG-II): from individual species to whole genera.</title>
        <authorList>
            <person name="Goeker M."/>
        </authorList>
    </citation>
    <scope>NUCLEOTIDE SEQUENCE [LARGE SCALE GENOMIC DNA]</scope>
    <source>
        <strain evidence="1 2">DSM 27929</strain>
    </source>
</reference>
<accession>A0A2T0WI17</accession>
<sequence length="123" mass="14254">MKLFCTVFFLFFTIRAAAQQDHGSLSTLLYPEVYLVIDLEKKQELPLVEVMAFCEELELGWIENEEKLVLFKVFPTAIGVEKHSLDIQEALIENPKLNPLSFKMYGREYLPARYHAIVSLKTL</sequence>
<keyword evidence="2" id="KW-1185">Reference proteome</keyword>
<name>A0A2T0WI17_9BACT</name>
<comment type="caution">
    <text evidence="1">The sequence shown here is derived from an EMBL/GenBank/DDBJ whole genome shotgun (WGS) entry which is preliminary data.</text>
</comment>
<evidence type="ECO:0000313" key="1">
    <source>
        <dbReference type="EMBL" id="PRY86295.1"/>
    </source>
</evidence>
<dbReference type="OrthoDB" id="839283at2"/>
<dbReference type="AlphaFoldDB" id="A0A2T0WI17"/>
<proteinExistence type="predicted"/>
<dbReference type="Proteomes" id="UP000238157">
    <property type="component" value="Unassembled WGS sequence"/>
</dbReference>
<gene>
    <name evidence="1" type="ORF">CLW00_109142</name>
</gene>
<dbReference type="RefSeq" id="WP_106134628.1">
    <property type="nucleotide sequence ID" value="NZ_PVTR01000009.1"/>
</dbReference>